<dbReference type="InterPro" id="IPR011701">
    <property type="entry name" value="MFS"/>
</dbReference>
<evidence type="ECO:0000256" key="4">
    <source>
        <dbReference type="ARBA" id="ARBA00022475"/>
    </source>
</evidence>
<feature type="transmembrane region" description="Helical" evidence="11">
    <location>
        <begin position="305"/>
        <end position="324"/>
    </location>
</feature>
<dbReference type="FunFam" id="1.20.1250.20:FF:000001">
    <property type="entry name" value="Dicarboxylate MFS transporter"/>
    <property type="match status" value="1"/>
</dbReference>
<evidence type="ECO:0000256" key="7">
    <source>
        <dbReference type="ARBA" id="ARBA00022989"/>
    </source>
</evidence>
<evidence type="ECO:0000256" key="6">
    <source>
        <dbReference type="ARBA" id="ARBA00022847"/>
    </source>
</evidence>
<keyword evidence="14" id="KW-1185">Reference proteome</keyword>
<feature type="transmembrane region" description="Helical" evidence="11">
    <location>
        <begin position="330"/>
        <end position="356"/>
    </location>
</feature>
<feature type="transmembrane region" description="Helical" evidence="11">
    <location>
        <begin position="239"/>
        <end position="256"/>
    </location>
</feature>
<keyword evidence="3" id="KW-0813">Transport</keyword>
<evidence type="ECO:0000313" key="14">
    <source>
        <dbReference type="Proteomes" id="UP000199103"/>
    </source>
</evidence>
<name>A0A1H2AJ15_9ACTN</name>
<dbReference type="STRING" id="630515.SAMN04489812_5979"/>
<feature type="transmembrane region" description="Helical" evidence="11">
    <location>
        <begin position="368"/>
        <end position="388"/>
    </location>
</feature>
<accession>A0A1H2AJ15</accession>
<keyword evidence="4" id="KW-1003">Cell membrane</keyword>
<evidence type="ECO:0000256" key="3">
    <source>
        <dbReference type="ARBA" id="ARBA00022448"/>
    </source>
</evidence>
<comment type="subcellular location">
    <subcellularLocation>
        <location evidence="1">Cell membrane</location>
        <topology evidence="1">Multi-pass membrane protein</topology>
    </subcellularLocation>
</comment>
<dbReference type="OrthoDB" id="9066401at2"/>
<sequence length="453" mass="47558">MSAATIGRPQRRALAAGAVGNFVEWFDYGVYGFLAVVISEVLFDDADPTAALLATFGVFALPVITRPIGGVVFARFGDRIGRKRVLAVVLLLMSVSTGCIGLIPSYATIGVLAPLLLIIARIVQGFSAGGEYAGGAALIAESAPARRRGFLVSFMPASTGLGLLAGSLLAFLLTSILTDAQLHSWGWRVAFLLAFPLGVIGLYIRLRLEETVAFQSIVANDDVSRSPLRETVSSYGGRVLKVAGIALGQTVCYYVVLVYTPTFLRTELDVPSDHALLANCLAIAAYCVTILIAGQLSDRVGRKPLLIGGAVAMLVSIFPAYLIIPNSGVVLTAFLQVLVGGIALGCYTGPLVCCWAELFPTRVRYSGVAAGFGLAVIVSVSSPFILTWLINSVGSDLMPAWYVGICVAISLLTLIGVPETAPTRASGEQLIEAPDQAAGDPVLDLGSGYREGR</sequence>
<feature type="transmembrane region" description="Helical" evidence="11">
    <location>
        <begin position="50"/>
        <end position="73"/>
    </location>
</feature>
<feature type="transmembrane region" description="Helical" evidence="11">
    <location>
        <begin position="400"/>
        <end position="417"/>
    </location>
</feature>
<keyword evidence="8 11" id="KW-0472">Membrane</keyword>
<dbReference type="InterPro" id="IPR005829">
    <property type="entry name" value="Sugar_transporter_CS"/>
</dbReference>
<evidence type="ECO:0000256" key="1">
    <source>
        <dbReference type="ARBA" id="ARBA00004651"/>
    </source>
</evidence>
<gene>
    <name evidence="13" type="ORF">SAMN04489812_5979</name>
</gene>
<comment type="similarity">
    <text evidence="2">Belongs to the major facilitator superfamily. Metabolite:H+ Symporter (MHS) family (TC 2.A.1.6) family.</text>
</comment>
<keyword evidence="5 11" id="KW-0812">Transmembrane</keyword>
<feature type="transmembrane region" description="Helical" evidence="11">
    <location>
        <begin position="150"/>
        <end position="173"/>
    </location>
</feature>
<dbReference type="GO" id="GO:0015293">
    <property type="term" value="F:symporter activity"/>
    <property type="evidence" value="ECO:0007669"/>
    <property type="project" value="UniProtKB-KW"/>
</dbReference>
<dbReference type="AlphaFoldDB" id="A0A1H2AJ15"/>
<evidence type="ECO:0000256" key="2">
    <source>
        <dbReference type="ARBA" id="ARBA00008240"/>
    </source>
</evidence>
<protein>
    <recommendedName>
        <fullName evidence="10">Putative proline/betaine transporter</fullName>
    </recommendedName>
</protein>
<evidence type="ECO:0000256" key="9">
    <source>
        <dbReference type="ARBA" id="ARBA00037295"/>
    </source>
</evidence>
<evidence type="ECO:0000313" key="13">
    <source>
        <dbReference type="EMBL" id="SDT45948.1"/>
    </source>
</evidence>
<dbReference type="EMBL" id="LT629772">
    <property type="protein sequence ID" value="SDT45948.1"/>
    <property type="molecule type" value="Genomic_DNA"/>
</dbReference>
<comment type="function">
    <text evidence="9">May be a proton symporter involved in the uptake of osmolytes such as proline and glycine betaine.</text>
</comment>
<feature type="transmembrane region" description="Helical" evidence="11">
    <location>
        <begin position="12"/>
        <end position="38"/>
    </location>
</feature>
<dbReference type="InterPro" id="IPR020846">
    <property type="entry name" value="MFS_dom"/>
</dbReference>
<dbReference type="PROSITE" id="PS50850">
    <property type="entry name" value="MFS"/>
    <property type="match status" value="1"/>
</dbReference>
<evidence type="ECO:0000259" key="12">
    <source>
        <dbReference type="PROSITE" id="PS50850"/>
    </source>
</evidence>
<feature type="transmembrane region" description="Helical" evidence="11">
    <location>
        <begin position="276"/>
        <end position="293"/>
    </location>
</feature>
<feature type="transmembrane region" description="Helical" evidence="11">
    <location>
        <begin position="185"/>
        <end position="204"/>
    </location>
</feature>
<feature type="transmembrane region" description="Helical" evidence="11">
    <location>
        <begin position="109"/>
        <end position="129"/>
    </location>
</feature>
<dbReference type="Proteomes" id="UP000199103">
    <property type="component" value="Chromosome I"/>
</dbReference>
<proteinExistence type="inferred from homology"/>
<dbReference type="GO" id="GO:0005886">
    <property type="term" value="C:plasma membrane"/>
    <property type="evidence" value="ECO:0007669"/>
    <property type="project" value="UniProtKB-SubCell"/>
</dbReference>
<dbReference type="PANTHER" id="PTHR43528">
    <property type="entry name" value="ALPHA-KETOGLUTARATE PERMEASE"/>
    <property type="match status" value="1"/>
</dbReference>
<feature type="transmembrane region" description="Helical" evidence="11">
    <location>
        <begin position="85"/>
        <end position="103"/>
    </location>
</feature>
<reference evidence="13 14" key="1">
    <citation type="submission" date="2016-10" db="EMBL/GenBank/DDBJ databases">
        <authorList>
            <person name="de Groot N.N."/>
        </authorList>
    </citation>
    <scope>NUCLEOTIDE SEQUENCE [LARGE SCALE GENOMIC DNA]</scope>
    <source>
        <strain evidence="13 14">DSM 21800</strain>
    </source>
</reference>
<dbReference type="PROSITE" id="PS00216">
    <property type="entry name" value="SUGAR_TRANSPORT_1"/>
    <property type="match status" value="1"/>
</dbReference>
<evidence type="ECO:0000256" key="10">
    <source>
        <dbReference type="ARBA" id="ARBA00039918"/>
    </source>
</evidence>
<evidence type="ECO:0000256" key="11">
    <source>
        <dbReference type="SAM" id="Phobius"/>
    </source>
</evidence>
<evidence type="ECO:0000256" key="8">
    <source>
        <dbReference type="ARBA" id="ARBA00023136"/>
    </source>
</evidence>
<dbReference type="Pfam" id="PF07690">
    <property type="entry name" value="MFS_1"/>
    <property type="match status" value="1"/>
</dbReference>
<evidence type="ECO:0000256" key="5">
    <source>
        <dbReference type="ARBA" id="ARBA00022692"/>
    </source>
</evidence>
<keyword evidence="7 11" id="KW-1133">Transmembrane helix</keyword>
<dbReference type="RefSeq" id="WP_157683862.1">
    <property type="nucleotide sequence ID" value="NZ_LT629772.1"/>
</dbReference>
<dbReference type="SUPFAM" id="SSF103473">
    <property type="entry name" value="MFS general substrate transporter"/>
    <property type="match status" value="1"/>
</dbReference>
<keyword evidence="6" id="KW-0769">Symport</keyword>
<organism evidence="13 14">
    <name type="scientific">Microlunatus soli</name>
    <dbReference type="NCBI Taxonomy" id="630515"/>
    <lineage>
        <taxon>Bacteria</taxon>
        <taxon>Bacillati</taxon>
        <taxon>Actinomycetota</taxon>
        <taxon>Actinomycetes</taxon>
        <taxon>Propionibacteriales</taxon>
        <taxon>Propionibacteriaceae</taxon>
        <taxon>Microlunatus</taxon>
    </lineage>
</organism>
<dbReference type="PROSITE" id="PS00217">
    <property type="entry name" value="SUGAR_TRANSPORT_2"/>
    <property type="match status" value="1"/>
</dbReference>
<feature type="domain" description="Major facilitator superfamily (MFS) profile" evidence="12">
    <location>
        <begin position="13"/>
        <end position="421"/>
    </location>
</feature>
<dbReference type="Gene3D" id="1.20.1250.20">
    <property type="entry name" value="MFS general substrate transporter like domains"/>
    <property type="match status" value="1"/>
</dbReference>
<dbReference type="InterPro" id="IPR051084">
    <property type="entry name" value="H+-coupled_symporters"/>
</dbReference>
<dbReference type="PANTHER" id="PTHR43528:SF1">
    <property type="entry name" value="ALPHA-KETOGLUTARATE PERMEASE"/>
    <property type="match status" value="1"/>
</dbReference>
<dbReference type="InterPro" id="IPR036259">
    <property type="entry name" value="MFS_trans_sf"/>
</dbReference>